<evidence type="ECO:0000256" key="2">
    <source>
        <dbReference type="ARBA" id="ARBA00022741"/>
    </source>
</evidence>
<dbReference type="InterPro" id="IPR027417">
    <property type="entry name" value="P-loop_NTPase"/>
</dbReference>
<evidence type="ECO:0000256" key="1">
    <source>
        <dbReference type="ARBA" id="ARBA00022448"/>
    </source>
</evidence>
<keyword evidence="3 5" id="KW-0067">ATP-binding</keyword>
<dbReference type="GO" id="GO:0022857">
    <property type="term" value="F:transmembrane transporter activity"/>
    <property type="evidence" value="ECO:0007669"/>
    <property type="project" value="InterPro"/>
</dbReference>
<dbReference type="Pfam" id="PF00005">
    <property type="entry name" value="ABC_tran"/>
    <property type="match status" value="1"/>
</dbReference>
<gene>
    <name evidence="5" type="ORF">MUN82_04285</name>
</gene>
<dbReference type="InterPro" id="IPR050093">
    <property type="entry name" value="ABC_SmlMolc_Importer"/>
</dbReference>
<dbReference type="GO" id="GO:0005524">
    <property type="term" value="F:ATP binding"/>
    <property type="evidence" value="ECO:0007669"/>
    <property type="project" value="UniProtKB-KW"/>
</dbReference>
<sequence length="329" mass="36042">MSLLTVSDIRLEEKGNLALQDISFLQQRFQKLAVAGETGSGKSTLLQTIAGLVQPSAGTVMFEGSRVRGPAEKLIPGQAGIAYLSQQFELPQFLRVEQVLRYANKLRGNAAADLYEVCRINHLMHRRTDHLSGGERQRIALARLLLAAPRLLLLDEPYSNLDRVHKQILKDVVRDLGEQLSITCTLVSHDPLDTLSWADELLVLQAGQLVQQGTPVQVYQQPTNEYTAALFGDYHLLTGPAAGALTKAAGRRLPKEKRLLLRPEQVQLTTAAPEGAVVATVQAVQFFGSYYETEVELLGSRLTAKTSMPPAAPGHAVAVSYPGPQMWFL</sequence>
<dbReference type="AlphaFoldDB" id="A0A8T9SW78"/>
<dbReference type="InterPro" id="IPR003593">
    <property type="entry name" value="AAA+_ATPase"/>
</dbReference>
<evidence type="ECO:0000313" key="5">
    <source>
        <dbReference type="EMBL" id="UOR06318.1"/>
    </source>
</evidence>
<feature type="domain" description="ABC transporter" evidence="4">
    <location>
        <begin position="4"/>
        <end position="231"/>
    </location>
</feature>
<dbReference type="SUPFAM" id="SSF50331">
    <property type="entry name" value="MOP-like"/>
    <property type="match status" value="1"/>
</dbReference>
<dbReference type="PANTHER" id="PTHR42781">
    <property type="entry name" value="SPERMIDINE/PUTRESCINE IMPORT ATP-BINDING PROTEIN POTA"/>
    <property type="match status" value="1"/>
</dbReference>
<evidence type="ECO:0000259" key="4">
    <source>
        <dbReference type="PROSITE" id="PS50893"/>
    </source>
</evidence>
<dbReference type="KEGG" id="haei:MUN82_04285"/>
<dbReference type="InterPro" id="IPR013611">
    <property type="entry name" value="Transp-assoc_OB_typ2"/>
</dbReference>
<protein>
    <submittedName>
        <fullName evidence="5">ABC transporter ATP-binding protein</fullName>
    </submittedName>
</protein>
<dbReference type="Gene3D" id="3.40.50.300">
    <property type="entry name" value="P-loop containing nucleotide triphosphate hydrolases"/>
    <property type="match status" value="1"/>
</dbReference>
<name>A0A8T9SW78_9BACT</name>
<dbReference type="EMBL" id="CP095053">
    <property type="protein sequence ID" value="UOR06318.1"/>
    <property type="molecule type" value="Genomic_DNA"/>
</dbReference>
<dbReference type="GO" id="GO:0043190">
    <property type="term" value="C:ATP-binding cassette (ABC) transporter complex"/>
    <property type="evidence" value="ECO:0007669"/>
    <property type="project" value="InterPro"/>
</dbReference>
<dbReference type="Pfam" id="PF08402">
    <property type="entry name" value="TOBE_2"/>
    <property type="match status" value="1"/>
</dbReference>
<keyword evidence="2" id="KW-0547">Nucleotide-binding</keyword>
<dbReference type="SUPFAM" id="SSF52540">
    <property type="entry name" value="P-loop containing nucleoside triphosphate hydrolases"/>
    <property type="match status" value="1"/>
</dbReference>
<dbReference type="PROSITE" id="PS50893">
    <property type="entry name" value="ABC_TRANSPORTER_2"/>
    <property type="match status" value="1"/>
</dbReference>
<keyword evidence="1" id="KW-0813">Transport</keyword>
<dbReference type="Proteomes" id="UP000829925">
    <property type="component" value="Chromosome"/>
</dbReference>
<dbReference type="PANTHER" id="PTHR42781:SF4">
    <property type="entry name" value="SPERMIDINE_PUTRESCINE IMPORT ATP-BINDING PROTEIN POTA"/>
    <property type="match status" value="1"/>
</dbReference>
<dbReference type="InterPro" id="IPR008995">
    <property type="entry name" value="Mo/tungstate-bd_C_term_dom"/>
</dbReference>
<reference evidence="5 6" key="1">
    <citation type="submission" date="2022-04" db="EMBL/GenBank/DDBJ databases">
        <title>Hymenobacter sp. isolated from the air.</title>
        <authorList>
            <person name="Won M."/>
            <person name="Lee C.-M."/>
            <person name="Woen H.-Y."/>
            <person name="Kwon S.-W."/>
        </authorList>
    </citation>
    <scope>NUCLEOTIDE SEQUENCE [LARGE SCALE GENOMIC DNA]</scope>
    <source>
        <strain evidence="6">5413 J-13</strain>
    </source>
</reference>
<dbReference type="PROSITE" id="PS00211">
    <property type="entry name" value="ABC_TRANSPORTER_1"/>
    <property type="match status" value="1"/>
</dbReference>
<dbReference type="InterPro" id="IPR017871">
    <property type="entry name" value="ABC_transporter-like_CS"/>
</dbReference>
<proteinExistence type="predicted"/>
<organism evidence="5 6">
    <name type="scientific">Hymenobacter aerilatus</name>
    <dbReference type="NCBI Taxonomy" id="2932251"/>
    <lineage>
        <taxon>Bacteria</taxon>
        <taxon>Pseudomonadati</taxon>
        <taxon>Bacteroidota</taxon>
        <taxon>Cytophagia</taxon>
        <taxon>Cytophagales</taxon>
        <taxon>Hymenobacteraceae</taxon>
        <taxon>Hymenobacter</taxon>
    </lineage>
</organism>
<dbReference type="SMART" id="SM00382">
    <property type="entry name" value="AAA"/>
    <property type="match status" value="1"/>
</dbReference>
<evidence type="ECO:0000313" key="6">
    <source>
        <dbReference type="Proteomes" id="UP000829925"/>
    </source>
</evidence>
<dbReference type="GO" id="GO:0016887">
    <property type="term" value="F:ATP hydrolysis activity"/>
    <property type="evidence" value="ECO:0007669"/>
    <property type="project" value="InterPro"/>
</dbReference>
<evidence type="ECO:0000256" key="3">
    <source>
        <dbReference type="ARBA" id="ARBA00022840"/>
    </source>
</evidence>
<dbReference type="InterPro" id="IPR003439">
    <property type="entry name" value="ABC_transporter-like_ATP-bd"/>
</dbReference>
<keyword evidence="6" id="KW-1185">Reference proteome</keyword>
<dbReference type="RefSeq" id="WP_245095266.1">
    <property type="nucleotide sequence ID" value="NZ_CP095053.1"/>
</dbReference>
<accession>A0A8T9SW78</accession>